<evidence type="ECO:0008006" key="3">
    <source>
        <dbReference type="Google" id="ProtNLM"/>
    </source>
</evidence>
<protein>
    <recommendedName>
        <fullName evidence="3">Secreted protein</fullName>
    </recommendedName>
</protein>
<name>A0ABT7SA27_9CELL</name>
<dbReference type="RefSeq" id="WP_289447966.1">
    <property type="nucleotide sequence ID" value="NZ_JAUCGR010000004.1"/>
</dbReference>
<keyword evidence="2" id="KW-1185">Reference proteome</keyword>
<evidence type="ECO:0000313" key="2">
    <source>
        <dbReference type="Proteomes" id="UP001321453"/>
    </source>
</evidence>
<dbReference type="Proteomes" id="UP001321453">
    <property type="component" value="Unassembled WGS sequence"/>
</dbReference>
<evidence type="ECO:0000313" key="1">
    <source>
        <dbReference type="EMBL" id="MDM7832466.1"/>
    </source>
</evidence>
<dbReference type="EMBL" id="JAUCGR010000004">
    <property type="protein sequence ID" value="MDM7832466.1"/>
    <property type="molecule type" value="Genomic_DNA"/>
</dbReference>
<gene>
    <name evidence="1" type="ORF">QRT05_14080</name>
</gene>
<proteinExistence type="predicted"/>
<comment type="caution">
    <text evidence="1">The sequence shown here is derived from an EMBL/GenBank/DDBJ whole genome shotgun (WGS) entry which is preliminary data.</text>
</comment>
<organism evidence="1 2">
    <name type="scientific">Cellulomonas edaphi</name>
    <dbReference type="NCBI Taxonomy" id="3053468"/>
    <lineage>
        <taxon>Bacteria</taxon>
        <taxon>Bacillati</taxon>
        <taxon>Actinomycetota</taxon>
        <taxon>Actinomycetes</taxon>
        <taxon>Micrococcales</taxon>
        <taxon>Cellulomonadaceae</taxon>
        <taxon>Cellulomonas</taxon>
    </lineage>
</organism>
<reference evidence="1 2" key="1">
    <citation type="submission" date="2023-06" db="EMBL/GenBank/DDBJ databases">
        <title>Cellulomonas sp. MW9 Whole genome sequence.</title>
        <authorList>
            <person name="Park S."/>
        </authorList>
    </citation>
    <scope>NUCLEOTIDE SEQUENCE [LARGE SCALE GENOMIC DNA]</scope>
    <source>
        <strain evidence="1 2">MW9</strain>
    </source>
</reference>
<accession>A0ABT7SA27</accession>
<sequence length="911" mass="96049">MSEPVGDDLARICSALRAADLPGAFAAAREVPPARKAAVLAALESVAPLFDHDWRFSGADPRGVPSQEWPARAALFIVRAALAAAPAQVATEIASAWWVAEDKPGQEVCALVEPHPPAWRAKLVGSLLHGRAVSWGPVHHLVLTGLVEAPDDPLYASGLLGGMRWASLPAARAADPSLDELLHRLWSIPDVGRRIGDAYGSDGTWARNLELAPDRSVHSEEEWAGLLDAWGANDAARRPAVVDGCLAALAGAGGTRTGDLRGWALVHGRIQVTLDEACERQAAYLDLVAAGAPPSAAIGRAQAALLLRAGRLDPGALLDVTPDVLVRPEKGAVREHLALLTSAVKSGLVDPAACGAVVAPVADQVPSGVGPVVERLLALCGTTSSAPAPVTEAWTPPVPVDVAPRPVEPVRTTDELVDLLVHVLHDPSDPLEVERAVDGMVRLRDVPSGVGHALPRSDDGLSYLVGRWLGEQPTTTHDFGSVRRIAYTHDPSTIPPGVPSQRYEGYPMSRFLQADGTYIEHKTVSWSWEHTVERWLPSDLVGARLHELGRLFSGPPVGILALPTAGHGTVSVDAFLARLRAQVDAGAPLTGRDVATAIMRVDPADRAALRASGALGEQALIWLDRTEASRTWQWGANEPHTWVNGPTTVGPLALWTAATPEPADGRPEDPVRWWFDTSTVVDHWGGHLVWGRRGHGASSSALLHLPSHPDVAAVHLQPEVITSIEDPDADLGGVLRAMADRRVPLGGPATDLLLWAGSYRSARTRAASAEAIATAARGGVLDGCVLGEGILRLVGPGAGPFLQSSFHLEPEPPKLTRIAATLADAARIDEHGELAVLTAVVTCLPVLRVLRGGVALLEIAAGIAERCGLRVALPEPLDALARGRASTRTAQEARRLAGVGRTAVLWAPAAR</sequence>